<dbReference type="PROSITE" id="PS00198">
    <property type="entry name" value="4FE4S_FER_1"/>
    <property type="match status" value="1"/>
</dbReference>
<reference evidence="12 14" key="2">
    <citation type="submission" date="2017-12" db="EMBL/GenBank/DDBJ databases">
        <title>Comparative Functional Genomics of Dry Heat Resistant strains isolated from the Viking Spacecraft.</title>
        <authorList>
            <person name="Seuylemezian A."/>
            <person name="Cooper K."/>
            <person name="Vaishampayan P."/>
        </authorList>
    </citation>
    <scope>NUCLEOTIDE SEQUENCE [LARGE SCALE GENOMIC DNA]</scope>
    <source>
        <strain evidence="12 14">ATCC 29669</strain>
    </source>
</reference>
<dbReference type="EMBL" id="PGVD01000056">
    <property type="protein sequence ID" value="PLR92785.1"/>
    <property type="molecule type" value="Genomic_DNA"/>
</dbReference>
<keyword evidence="7" id="KW-0249">Electron transport</keyword>
<dbReference type="Proteomes" id="UP000234951">
    <property type="component" value="Unassembled WGS sequence"/>
</dbReference>
<evidence type="ECO:0000313" key="11">
    <source>
        <dbReference type="EMBL" id="PLR86753.1"/>
    </source>
</evidence>
<evidence type="ECO:0000256" key="1">
    <source>
        <dbReference type="ARBA" id="ARBA00001966"/>
    </source>
</evidence>
<keyword evidence="14" id="KW-1185">Reference proteome</keyword>
<evidence type="ECO:0000259" key="10">
    <source>
        <dbReference type="PROSITE" id="PS51379"/>
    </source>
</evidence>
<dbReference type="EMBL" id="PGVA01000001">
    <property type="protein sequence ID" value="PLR86753.1"/>
    <property type="molecule type" value="Genomic_DNA"/>
</dbReference>
<dbReference type="InterPro" id="IPR014297">
    <property type="entry name" value="DMSO_DmsB"/>
</dbReference>
<evidence type="ECO:0000256" key="5">
    <source>
        <dbReference type="ARBA" id="ARBA00022723"/>
    </source>
</evidence>
<dbReference type="Pfam" id="PF12800">
    <property type="entry name" value="Fer4_4"/>
    <property type="match status" value="1"/>
</dbReference>
<gene>
    <name evidence="11" type="primary">dmsB</name>
    <name evidence="11" type="ORF">CU635_00190</name>
    <name evidence="12" type="ORF">CVD25_18315</name>
</gene>
<sequence>MAQMGFYINMAICIGCKTCVVACKDKNDLEVGRNYRRVYDFEEGKYPNPAISHLSISCNHCEEPKCVEGCPTGAMYKRAEDGVVLVDHDKCVGCKYCQWNCPYSGPQYNEELGKMTKCDTCIDLREKGEEPACVTSCPMRAIEVGPIEELRKKYGNVNEVKEMPSASITHPNIVITPHKYAN</sequence>
<dbReference type="PANTHER" id="PTHR43177:SF5">
    <property type="entry name" value="ANAEROBIC DIMETHYL SULFOXIDE REDUCTASE CHAIN B-RELATED"/>
    <property type="match status" value="1"/>
</dbReference>
<comment type="function">
    <text evidence="2">Electron transfer subunit of the terminal reductase during anaerobic growth on various sulfoxide and N-oxide compounds.</text>
</comment>
<protein>
    <submittedName>
        <fullName evidence="11">Dimethylsulfoxide reductase, chain B</fullName>
    </submittedName>
</protein>
<dbReference type="Pfam" id="PF13247">
    <property type="entry name" value="Fer4_11"/>
    <property type="match status" value="1"/>
</dbReference>
<dbReference type="InterPro" id="IPR017896">
    <property type="entry name" value="4Fe4S_Fe-S-bd"/>
</dbReference>
<dbReference type="Gene3D" id="3.30.70.20">
    <property type="match status" value="2"/>
</dbReference>
<dbReference type="Proteomes" id="UP000235114">
    <property type="component" value="Unassembled WGS sequence"/>
</dbReference>
<evidence type="ECO:0000256" key="2">
    <source>
        <dbReference type="ARBA" id="ARBA00003584"/>
    </source>
</evidence>
<feature type="domain" description="4Fe-4S ferredoxin-type" evidence="10">
    <location>
        <begin position="47"/>
        <end position="80"/>
    </location>
</feature>
<dbReference type="GO" id="GO:0051539">
    <property type="term" value="F:4 iron, 4 sulfur cluster binding"/>
    <property type="evidence" value="ECO:0007669"/>
    <property type="project" value="UniProtKB-KW"/>
</dbReference>
<dbReference type="RefSeq" id="WP_101575163.1">
    <property type="nucleotide sequence ID" value="NZ_PGVA01000001.1"/>
</dbReference>
<evidence type="ECO:0000256" key="3">
    <source>
        <dbReference type="ARBA" id="ARBA00022448"/>
    </source>
</evidence>
<dbReference type="PANTHER" id="PTHR43177">
    <property type="entry name" value="PROTEIN NRFC"/>
    <property type="match status" value="1"/>
</dbReference>
<dbReference type="SUPFAM" id="SSF54862">
    <property type="entry name" value="4Fe-4S ferredoxins"/>
    <property type="match status" value="1"/>
</dbReference>
<dbReference type="PROSITE" id="PS51379">
    <property type="entry name" value="4FE4S_FER_2"/>
    <property type="match status" value="3"/>
</dbReference>
<evidence type="ECO:0000256" key="4">
    <source>
        <dbReference type="ARBA" id="ARBA00022485"/>
    </source>
</evidence>
<dbReference type="OrthoDB" id="9779457at2"/>
<dbReference type="GO" id="GO:0046872">
    <property type="term" value="F:metal ion binding"/>
    <property type="evidence" value="ECO:0007669"/>
    <property type="project" value="UniProtKB-KW"/>
</dbReference>
<evidence type="ECO:0000256" key="8">
    <source>
        <dbReference type="ARBA" id="ARBA00023004"/>
    </source>
</evidence>
<organism evidence="11 13">
    <name type="scientific">Bacillus canaveralius</name>
    <dbReference type="NCBI Taxonomy" id="1403243"/>
    <lineage>
        <taxon>Bacteria</taxon>
        <taxon>Bacillati</taxon>
        <taxon>Bacillota</taxon>
        <taxon>Bacilli</taxon>
        <taxon>Bacillales</taxon>
        <taxon>Bacillaceae</taxon>
        <taxon>Bacillus</taxon>
    </lineage>
</organism>
<dbReference type="InterPro" id="IPR050954">
    <property type="entry name" value="ET_IronSulfur_Cluster-Binding"/>
</dbReference>
<dbReference type="AlphaFoldDB" id="A0A2N5GSL7"/>
<evidence type="ECO:0000313" key="13">
    <source>
        <dbReference type="Proteomes" id="UP000234951"/>
    </source>
</evidence>
<comment type="cofactor">
    <cofactor evidence="1">
        <name>[4Fe-4S] cluster</name>
        <dbReference type="ChEBI" id="CHEBI:49883"/>
    </cofactor>
</comment>
<evidence type="ECO:0000256" key="9">
    <source>
        <dbReference type="ARBA" id="ARBA00023014"/>
    </source>
</evidence>
<accession>A0A2N5GSL7</accession>
<keyword evidence="4" id="KW-0004">4Fe-4S</keyword>
<feature type="domain" description="4Fe-4S ferredoxin-type" evidence="10">
    <location>
        <begin position="82"/>
        <end position="111"/>
    </location>
</feature>
<evidence type="ECO:0000313" key="14">
    <source>
        <dbReference type="Proteomes" id="UP000235114"/>
    </source>
</evidence>
<dbReference type="InterPro" id="IPR017900">
    <property type="entry name" value="4Fe4S_Fe_S_CS"/>
</dbReference>
<dbReference type="NCBIfam" id="TIGR02951">
    <property type="entry name" value="DMSO_dmsB"/>
    <property type="match status" value="1"/>
</dbReference>
<name>A0A2N5GSL7_9BACI</name>
<keyword evidence="3" id="KW-0813">Transport</keyword>
<reference evidence="11 13" key="1">
    <citation type="submission" date="2017-11" db="EMBL/GenBank/DDBJ databases">
        <title>Comparitive Functional Genomics of Dry Heat Resistant strains isolated from the Viking Spacecraft.</title>
        <authorList>
            <person name="Seuylemezian A."/>
            <person name="Cooper K."/>
            <person name="Vaishampayan P."/>
        </authorList>
    </citation>
    <scope>NUCLEOTIDE SEQUENCE [LARGE SCALE GENOMIC DNA]</scope>
    <source>
        <strain evidence="11 13">M4.6</strain>
    </source>
</reference>
<dbReference type="CDD" id="cd16371">
    <property type="entry name" value="DMSOR_beta_like"/>
    <property type="match status" value="1"/>
</dbReference>
<evidence type="ECO:0000313" key="12">
    <source>
        <dbReference type="EMBL" id="PLR92785.1"/>
    </source>
</evidence>
<comment type="caution">
    <text evidence="11">The sequence shown here is derived from an EMBL/GenBank/DDBJ whole genome shotgun (WGS) entry which is preliminary data.</text>
</comment>
<proteinExistence type="predicted"/>
<keyword evidence="8" id="KW-0408">Iron</keyword>
<feature type="domain" description="4Fe-4S ferredoxin-type" evidence="10">
    <location>
        <begin position="4"/>
        <end position="34"/>
    </location>
</feature>
<evidence type="ECO:0000256" key="6">
    <source>
        <dbReference type="ARBA" id="ARBA00022737"/>
    </source>
</evidence>
<keyword evidence="5" id="KW-0479">Metal-binding</keyword>
<keyword evidence="9" id="KW-0411">Iron-sulfur</keyword>
<keyword evidence="6" id="KW-0677">Repeat</keyword>
<evidence type="ECO:0000256" key="7">
    <source>
        <dbReference type="ARBA" id="ARBA00022982"/>
    </source>
</evidence>